<dbReference type="OrthoDB" id="47007at2759"/>
<evidence type="ECO:0000313" key="3">
    <source>
        <dbReference type="Proteomes" id="UP000007110"/>
    </source>
</evidence>
<dbReference type="RefSeq" id="XP_781228.3">
    <property type="nucleotide sequence ID" value="XM_776135.5"/>
</dbReference>
<protein>
    <submittedName>
        <fullName evidence="2">Uncharacterized protein</fullName>
    </submittedName>
</protein>
<dbReference type="FunFam" id="3.40.50.720:FF:000084">
    <property type="entry name" value="Short-chain dehydrogenase reductase"/>
    <property type="match status" value="1"/>
</dbReference>
<accession>A0A7M7RCZ6</accession>
<dbReference type="PANTHER" id="PTHR43975">
    <property type="entry name" value="ZGC:101858"/>
    <property type="match status" value="1"/>
</dbReference>
<keyword evidence="3" id="KW-1185">Reference proteome</keyword>
<dbReference type="PRINTS" id="PR00081">
    <property type="entry name" value="GDHRDH"/>
</dbReference>
<evidence type="ECO:0000313" key="2">
    <source>
        <dbReference type="EnsemblMetazoa" id="XP_781228"/>
    </source>
</evidence>
<reference evidence="3" key="1">
    <citation type="submission" date="2015-02" db="EMBL/GenBank/DDBJ databases">
        <title>Genome sequencing for Strongylocentrotus purpuratus.</title>
        <authorList>
            <person name="Murali S."/>
            <person name="Liu Y."/>
            <person name="Vee V."/>
            <person name="English A."/>
            <person name="Wang M."/>
            <person name="Skinner E."/>
            <person name="Han Y."/>
            <person name="Muzny D.M."/>
            <person name="Worley K.C."/>
            <person name="Gibbs R.A."/>
        </authorList>
    </citation>
    <scope>NUCLEOTIDE SEQUENCE</scope>
</reference>
<dbReference type="PRINTS" id="PR00080">
    <property type="entry name" value="SDRFAMILY"/>
</dbReference>
<dbReference type="Gene3D" id="3.40.50.720">
    <property type="entry name" value="NAD(P)-binding Rossmann-like Domain"/>
    <property type="match status" value="1"/>
</dbReference>
<organism evidence="2 3">
    <name type="scientific">Strongylocentrotus purpuratus</name>
    <name type="common">Purple sea urchin</name>
    <dbReference type="NCBI Taxonomy" id="7668"/>
    <lineage>
        <taxon>Eukaryota</taxon>
        <taxon>Metazoa</taxon>
        <taxon>Echinodermata</taxon>
        <taxon>Eleutherozoa</taxon>
        <taxon>Echinozoa</taxon>
        <taxon>Echinoidea</taxon>
        <taxon>Euechinoidea</taxon>
        <taxon>Echinacea</taxon>
        <taxon>Camarodonta</taxon>
        <taxon>Echinidea</taxon>
        <taxon>Strongylocentrotidae</taxon>
        <taxon>Strongylocentrotus</taxon>
    </lineage>
</organism>
<dbReference type="AlphaFoldDB" id="A0A7M7RCZ6"/>
<dbReference type="InterPro" id="IPR036291">
    <property type="entry name" value="NAD(P)-bd_dom_sf"/>
</dbReference>
<dbReference type="OMA" id="MTLYPSQ"/>
<dbReference type="GeneID" id="575758"/>
<name>A0A7M7RCZ6_STRPU</name>
<dbReference type="PROSITE" id="PS00061">
    <property type="entry name" value="ADH_SHORT"/>
    <property type="match status" value="1"/>
</dbReference>
<dbReference type="InParanoid" id="A0A7M7RCZ6"/>
<proteinExistence type="predicted"/>
<dbReference type="InterPro" id="IPR020904">
    <property type="entry name" value="Sc_DH/Rdtase_CS"/>
</dbReference>
<dbReference type="GO" id="GO:0016491">
    <property type="term" value="F:oxidoreductase activity"/>
    <property type="evidence" value="ECO:0007669"/>
    <property type="project" value="UniProtKB-KW"/>
</dbReference>
<dbReference type="NCBIfam" id="NF005559">
    <property type="entry name" value="PRK07231.1"/>
    <property type="match status" value="1"/>
</dbReference>
<dbReference type="Pfam" id="PF13561">
    <property type="entry name" value="adh_short_C2"/>
    <property type="match status" value="1"/>
</dbReference>
<reference evidence="2" key="2">
    <citation type="submission" date="2021-01" db="UniProtKB">
        <authorList>
            <consortium name="EnsemblMetazoa"/>
        </authorList>
    </citation>
    <scope>IDENTIFICATION</scope>
</reference>
<dbReference type="SUPFAM" id="SSF51735">
    <property type="entry name" value="NAD(P)-binding Rossmann-fold domains"/>
    <property type="match status" value="1"/>
</dbReference>
<dbReference type="Proteomes" id="UP000007110">
    <property type="component" value="Unassembled WGS sequence"/>
</dbReference>
<sequence>MGEFNGKVVLITGASSGIGAETALHFAAEGAGLALVGRDEGRLEKSAKDCMVKGLAKDKVLTIKADMCVEDDVKRIVESTITHFGRLDVLVNNAGGSIPCFLTSEDLMKNYDRIVKLNVRSVIQLTNLATTHLIASKGSVVNVSSVCGKRVMAGMLLPYNISKAAVDQFTRCAALELASKGVRVNAVNPGTIMTPIKLKYGKSEEEVRERASKTHPMGRAGESNEVAPAIKFLASNVASFITGETLSIDGGRHVGCAR</sequence>
<dbReference type="EnsemblMetazoa" id="XM_776135">
    <property type="protein sequence ID" value="XP_781228"/>
    <property type="gene ID" value="LOC575758"/>
</dbReference>
<evidence type="ECO:0000256" key="1">
    <source>
        <dbReference type="ARBA" id="ARBA00023002"/>
    </source>
</evidence>
<dbReference type="PANTHER" id="PTHR43975:SF2">
    <property type="entry name" value="EG:BACR7A4.14 PROTEIN-RELATED"/>
    <property type="match status" value="1"/>
</dbReference>
<dbReference type="KEGG" id="spu:575758"/>
<dbReference type="InterPro" id="IPR002347">
    <property type="entry name" value="SDR_fam"/>
</dbReference>
<keyword evidence="1" id="KW-0560">Oxidoreductase</keyword>